<evidence type="ECO:0000256" key="1">
    <source>
        <dbReference type="SAM" id="SignalP"/>
    </source>
</evidence>
<dbReference type="AlphaFoldDB" id="A0A6A6DH60"/>
<dbReference type="PROSITE" id="PS50948">
    <property type="entry name" value="PAN"/>
    <property type="match status" value="1"/>
</dbReference>
<evidence type="ECO:0000313" key="3">
    <source>
        <dbReference type="EMBL" id="KAF2176926.1"/>
    </source>
</evidence>
<protein>
    <recommendedName>
        <fullName evidence="2">Apple domain-containing protein</fullName>
    </recommendedName>
</protein>
<dbReference type="Proteomes" id="UP000800200">
    <property type="component" value="Unassembled WGS sequence"/>
</dbReference>
<feature type="chain" id="PRO_5025679103" description="Apple domain-containing protein" evidence="1">
    <location>
        <begin position="25"/>
        <end position="330"/>
    </location>
</feature>
<dbReference type="InterPro" id="IPR003609">
    <property type="entry name" value="Pan_app"/>
</dbReference>
<gene>
    <name evidence="3" type="ORF">K469DRAFT_697626</name>
</gene>
<sequence length="330" mass="36547">MYSYRTFLLALPFAVLLSTKPLDAREDVARQADPTGAFYPCTTCLRGSWTQGPECTPDPGSNLALHSMLSRITNPPPEATSTYTPTAFCSEHMRPIDLTVPYEYWTGVSTYTSKTYISNVVTVTDMNHPTSTKYCAIPSPKMECGWNSNVSRPIEQEQDWSINPFYNNPQECHQVCLEHPRCRAYRVARRGNLVWSCDIYNKGLGENASMLVSSSRGTQWYDRNCDDHAPTECISGTFPTGTLETRAEPAQFRQPLITPAAQPVAREAQSPALVKRDVPPPPYMSDIDPFESFAIVSPACSCLITSGAPESTSTSTATISRFTSTKYMGD</sequence>
<keyword evidence="4" id="KW-1185">Reference proteome</keyword>
<feature type="domain" description="Apple" evidence="2">
    <location>
        <begin position="144"/>
        <end position="225"/>
    </location>
</feature>
<dbReference type="OrthoDB" id="3541215at2759"/>
<keyword evidence="1" id="KW-0732">Signal</keyword>
<name>A0A6A6DH60_9PEZI</name>
<dbReference type="EMBL" id="ML994698">
    <property type="protein sequence ID" value="KAF2176926.1"/>
    <property type="molecule type" value="Genomic_DNA"/>
</dbReference>
<evidence type="ECO:0000313" key="4">
    <source>
        <dbReference type="Proteomes" id="UP000800200"/>
    </source>
</evidence>
<feature type="signal peptide" evidence="1">
    <location>
        <begin position="1"/>
        <end position="24"/>
    </location>
</feature>
<reference evidence="3" key="1">
    <citation type="journal article" date="2020" name="Stud. Mycol.">
        <title>101 Dothideomycetes genomes: a test case for predicting lifestyles and emergence of pathogens.</title>
        <authorList>
            <person name="Haridas S."/>
            <person name="Albert R."/>
            <person name="Binder M."/>
            <person name="Bloem J."/>
            <person name="Labutti K."/>
            <person name="Salamov A."/>
            <person name="Andreopoulos B."/>
            <person name="Baker S."/>
            <person name="Barry K."/>
            <person name="Bills G."/>
            <person name="Bluhm B."/>
            <person name="Cannon C."/>
            <person name="Castanera R."/>
            <person name="Culley D."/>
            <person name="Daum C."/>
            <person name="Ezra D."/>
            <person name="Gonzalez J."/>
            <person name="Henrissat B."/>
            <person name="Kuo A."/>
            <person name="Liang C."/>
            <person name="Lipzen A."/>
            <person name="Lutzoni F."/>
            <person name="Magnuson J."/>
            <person name="Mondo S."/>
            <person name="Nolan M."/>
            <person name="Ohm R."/>
            <person name="Pangilinan J."/>
            <person name="Park H.-J."/>
            <person name="Ramirez L."/>
            <person name="Alfaro M."/>
            <person name="Sun H."/>
            <person name="Tritt A."/>
            <person name="Yoshinaga Y."/>
            <person name="Zwiers L.-H."/>
            <person name="Turgeon B."/>
            <person name="Goodwin S."/>
            <person name="Spatafora J."/>
            <person name="Crous P."/>
            <person name="Grigoriev I."/>
        </authorList>
    </citation>
    <scope>NUCLEOTIDE SEQUENCE</scope>
    <source>
        <strain evidence="3">CBS 207.26</strain>
    </source>
</reference>
<proteinExistence type="predicted"/>
<accession>A0A6A6DH60</accession>
<organism evidence="3 4">
    <name type="scientific">Zopfia rhizophila CBS 207.26</name>
    <dbReference type="NCBI Taxonomy" id="1314779"/>
    <lineage>
        <taxon>Eukaryota</taxon>
        <taxon>Fungi</taxon>
        <taxon>Dikarya</taxon>
        <taxon>Ascomycota</taxon>
        <taxon>Pezizomycotina</taxon>
        <taxon>Dothideomycetes</taxon>
        <taxon>Dothideomycetes incertae sedis</taxon>
        <taxon>Zopfiaceae</taxon>
        <taxon>Zopfia</taxon>
    </lineage>
</organism>
<evidence type="ECO:0000259" key="2">
    <source>
        <dbReference type="PROSITE" id="PS50948"/>
    </source>
</evidence>